<dbReference type="Pfam" id="PF00330">
    <property type="entry name" value="Aconitase"/>
    <property type="match status" value="1"/>
</dbReference>
<keyword evidence="1" id="KW-0479">Metal-binding</keyword>
<accession>A0A0B7G3E1</accession>
<dbReference type="InterPro" id="IPR036008">
    <property type="entry name" value="Aconitase_4Fe-4S_dom"/>
</dbReference>
<evidence type="ECO:0000313" key="6">
    <source>
        <dbReference type="Proteomes" id="UP000059188"/>
    </source>
</evidence>
<keyword evidence="2" id="KW-0408">Iron</keyword>
<dbReference type="Proteomes" id="UP000059188">
    <property type="component" value="Unassembled WGS sequence"/>
</dbReference>
<dbReference type="InterPro" id="IPR015931">
    <property type="entry name" value="Acnase/IPM_dHydase_lsu_aba_1/3"/>
</dbReference>
<dbReference type="InterPro" id="IPR001030">
    <property type="entry name" value="Acoase/IPM_deHydtase_lsu_aba"/>
</dbReference>
<dbReference type="GO" id="GO:0006099">
    <property type="term" value="P:tricarboxylic acid cycle"/>
    <property type="evidence" value="ECO:0007669"/>
    <property type="project" value="TreeGrafter"/>
</dbReference>
<gene>
    <name evidence="5" type="ORF">RSOLAG1IB_10634</name>
</gene>
<feature type="domain" description="Aconitase/3-isopropylmalate dehydratase large subunit alpha/beta/alpha" evidence="4">
    <location>
        <begin position="48"/>
        <end position="144"/>
    </location>
</feature>
<dbReference type="PANTHER" id="PTHR43160:SF3">
    <property type="entry name" value="ACONITATE HYDRATASE, MITOCHONDRIAL"/>
    <property type="match status" value="1"/>
</dbReference>
<keyword evidence="3" id="KW-0411">Iron-sulfur</keyword>
<sequence length="150" mass="16575">MATLACRIGDKKVAMSPLEPNNYINYQRMEDTLTVVRQRLNRPLTLSEKILYGHLDDPANQDIIRGVSYLKLRPDRVACHDATAQMALLQFMLAGMPTTAAPTTVHGDHLIEAQVGAVKDLARAIEVNHEVYDFLSTVSAKVGVYAPSQL</sequence>
<dbReference type="GO" id="GO:0005829">
    <property type="term" value="C:cytosol"/>
    <property type="evidence" value="ECO:0007669"/>
    <property type="project" value="TreeGrafter"/>
</dbReference>
<evidence type="ECO:0000259" key="4">
    <source>
        <dbReference type="Pfam" id="PF00330"/>
    </source>
</evidence>
<evidence type="ECO:0000256" key="2">
    <source>
        <dbReference type="ARBA" id="ARBA00023004"/>
    </source>
</evidence>
<organism evidence="5 6">
    <name type="scientific">Thanatephorus cucumeris (strain AG1-IB / isolate 7/3/14)</name>
    <name type="common">Lettuce bottom rot fungus</name>
    <name type="synonym">Rhizoctonia solani</name>
    <dbReference type="NCBI Taxonomy" id="1108050"/>
    <lineage>
        <taxon>Eukaryota</taxon>
        <taxon>Fungi</taxon>
        <taxon>Dikarya</taxon>
        <taxon>Basidiomycota</taxon>
        <taxon>Agaricomycotina</taxon>
        <taxon>Agaricomycetes</taxon>
        <taxon>Cantharellales</taxon>
        <taxon>Ceratobasidiaceae</taxon>
        <taxon>Rhizoctonia</taxon>
        <taxon>Rhizoctonia solani AG-1</taxon>
    </lineage>
</organism>
<dbReference type="AlphaFoldDB" id="A0A0B7G3E1"/>
<protein>
    <submittedName>
        <fullName evidence="5">Aconitate hydratase, mitochondrial</fullName>
    </submittedName>
</protein>
<proteinExistence type="predicted"/>
<dbReference type="OrthoDB" id="2224430at2759"/>
<dbReference type="STRING" id="1108050.A0A0B7G3E1"/>
<name>A0A0B7G3E1_THACB</name>
<keyword evidence="6" id="KW-1185">Reference proteome</keyword>
<dbReference type="InterPro" id="IPR050926">
    <property type="entry name" value="Aconitase/IPM_isomerase"/>
</dbReference>
<dbReference type="Gene3D" id="3.30.499.10">
    <property type="entry name" value="Aconitase, domain 3"/>
    <property type="match status" value="1"/>
</dbReference>
<dbReference type="GO" id="GO:0003994">
    <property type="term" value="F:aconitate hydratase activity"/>
    <property type="evidence" value="ECO:0007669"/>
    <property type="project" value="TreeGrafter"/>
</dbReference>
<dbReference type="GO" id="GO:0051539">
    <property type="term" value="F:4 iron, 4 sulfur cluster binding"/>
    <property type="evidence" value="ECO:0007669"/>
    <property type="project" value="TreeGrafter"/>
</dbReference>
<evidence type="ECO:0000313" key="5">
    <source>
        <dbReference type="EMBL" id="CEL62987.1"/>
    </source>
</evidence>
<dbReference type="EMBL" id="LN679175">
    <property type="protein sequence ID" value="CEL62987.1"/>
    <property type="molecule type" value="Genomic_DNA"/>
</dbReference>
<evidence type="ECO:0000256" key="1">
    <source>
        <dbReference type="ARBA" id="ARBA00022723"/>
    </source>
</evidence>
<evidence type="ECO:0000256" key="3">
    <source>
        <dbReference type="ARBA" id="ARBA00023014"/>
    </source>
</evidence>
<dbReference type="PANTHER" id="PTHR43160">
    <property type="entry name" value="ACONITATE HYDRATASE B"/>
    <property type="match status" value="1"/>
</dbReference>
<dbReference type="GO" id="GO:0046872">
    <property type="term" value="F:metal ion binding"/>
    <property type="evidence" value="ECO:0007669"/>
    <property type="project" value="UniProtKB-KW"/>
</dbReference>
<dbReference type="SUPFAM" id="SSF53732">
    <property type="entry name" value="Aconitase iron-sulfur domain"/>
    <property type="match status" value="1"/>
</dbReference>
<reference evidence="5 6" key="1">
    <citation type="submission" date="2014-11" db="EMBL/GenBank/DDBJ databases">
        <authorList>
            <person name="Wibberg Daniel"/>
        </authorList>
    </citation>
    <scope>NUCLEOTIDE SEQUENCE [LARGE SCALE GENOMIC DNA]</scope>
    <source>
        <strain evidence="5">Rhizoctonia solani AG1-IB 7/3/14</strain>
    </source>
</reference>
<dbReference type="GO" id="GO:0005739">
    <property type="term" value="C:mitochondrion"/>
    <property type="evidence" value="ECO:0007669"/>
    <property type="project" value="TreeGrafter"/>
</dbReference>